<accession>A0A9P8SN00</accession>
<dbReference type="SUPFAM" id="SSF51735">
    <property type="entry name" value="NAD(P)-binding Rossmann-fold domains"/>
    <property type="match status" value="1"/>
</dbReference>
<dbReference type="AlphaFoldDB" id="A0A9P8SN00"/>
<dbReference type="RefSeq" id="XP_044725362.1">
    <property type="nucleotide sequence ID" value="XM_044858962.1"/>
</dbReference>
<dbReference type="Gene3D" id="3.40.50.720">
    <property type="entry name" value="NAD(P)-binding Rossmann-like Domain"/>
    <property type="match status" value="1"/>
</dbReference>
<evidence type="ECO:0000256" key="1">
    <source>
        <dbReference type="ARBA" id="ARBA00022723"/>
    </source>
</evidence>
<evidence type="ECO:0000313" key="5">
    <source>
        <dbReference type="Proteomes" id="UP000824596"/>
    </source>
</evidence>
<reference evidence="4" key="1">
    <citation type="submission" date="2021-09" db="EMBL/GenBank/DDBJ databases">
        <title>A high-quality genome of the endoparasitic fungus Hirsutella rhossiliensis with a comparison of Hirsutella genomes reveals transposable elements contributing to genome size variation.</title>
        <authorList>
            <person name="Lin R."/>
            <person name="Jiao Y."/>
            <person name="Sun X."/>
            <person name="Ling J."/>
            <person name="Xie B."/>
            <person name="Cheng X."/>
        </authorList>
    </citation>
    <scope>NUCLEOTIDE SEQUENCE</scope>
    <source>
        <strain evidence="4">HR02</strain>
    </source>
</reference>
<name>A0A9P8SN00_9HYPO</name>
<organism evidence="4 5">
    <name type="scientific">Hirsutella rhossiliensis</name>
    <dbReference type="NCBI Taxonomy" id="111463"/>
    <lineage>
        <taxon>Eukaryota</taxon>
        <taxon>Fungi</taxon>
        <taxon>Dikarya</taxon>
        <taxon>Ascomycota</taxon>
        <taxon>Pezizomycotina</taxon>
        <taxon>Sordariomycetes</taxon>
        <taxon>Hypocreomycetidae</taxon>
        <taxon>Hypocreales</taxon>
        <taxon>Ophiocordycipitaceae</taxon>
        <taxon>Hirsutella</taxon>
    </lineage>
</organism>
<dbReference type="OrthoDB" id="1879366at2759"/>
<keyword evidence="5" id="KW-1185">Reference proteome</keyword>
<keyword evidence="2" id="KW-0862">Zinc</keyword>
<dbReference type="GeneID" id="68349620"/>
<sequence>MQYAVALGAKTDALTHSPGKENDCKRMGSKDVIVTGKEGWQEPHKFKFDLILNCANVTDRFDIPSYFSLLKPGSDFYMLSGSHIGNHQEMEALLKLAAEKGVKPWVETIDVSEEGCKHAVERLEDNKVAYRFTLTGFDKALGRA</sequence>
<gene>
    <name evidence="4" type="ORF">HRG_00491</name>
</gene>
<proteinExistence type="predicted"/>
<dbReference type="EMBL" id="JAIZPD010000001">
    <property type="protein sequence ID" value="KAH0967849.1"/>
    <property type="molecule type" value="Genomic_DNA"/>
</dbReference>
<dbReference type="GO" id="GO:0046872">
    <property type="term" value="F:metal ion binding"/>
    <property type="evidence" value="ECO:0007669"/>
    <property type="project" value="UniProtKB-KW"/>
</dbReference>
<protein>
    <submittedName>
        <fullName evidence="4">NADP-dependent alcohol dehydrogenase C</fullName>
    </submittedName>
</protein>
<evidence type="ECO:0000313" key="4">
    <source>
        <dbReference type="EMBL" id="KAH0967849.1"/>
    </source>
</evidence>
<dbReference type="PANTHER" id="PTHR42683">
    <property type="entry name" value="ALDEHYDE REDUCTASE"/>
    <property type="match status" value="1"/>
</dbReference>
<dbReference type="Gene3D" id="3.90.180.10">
    <property type="entry name" value="Medium-chain alcohol dehydrogenases, catalytic domain"/>
    <property type="match status" value="1"/>
</dbReference>
<dbReference type="InterPro" id="IPR036291">
    <property type="entry name" value="NAD(P)-bd_dom_sf"/>
</dbReference>
<comment type="caution">
    <text evidence="4">The sequence shown here is derived from an EMBL/GenBank/DDBJ whole genome shotgun (WGS) entry which is preliminary data.</text>
</comment>
<dbReference type="InterPro" id="IPR047109">
    <property type="entry name" value="CAD-like"/>
</dbReference>
<dbReference type="GO" id="GO:0016616">
    <property type="term" value="F:oxidoreductase activity, acting on the CH-OH group of donors, NAD or NADP as acceptor"/>
    <property type="evidence" value="ECO:0007669"/>
    <property type="project" value="InterPro"/>
</dbReference>
<evidence type="ECO:0000256" key="3">
    <source>
        <dbReference type="ARBA" id="ARBA00023002"/>
    </source>
</evidence>
<dbReference type="Proteomes" id="UP000824596">
    <property type="component" value="Unassembled WGS sequence"/>
</dbReference>
<keyword evidence="3" id="KW-0560">Oxidoreductase</keyword>
<evidence type="ECO:0000256" key="2">
    <source>
        <dbReference type="ARBA" id="ARBA00022833"/>
    </source>
</evidence>
<keyword evidence="1" id="KW-0479">Metal-binding</keyword>